<sequence>MEQAKNLAVVSTAGFSLGVPGPAPHVPVAWGHGSLRKRRESQGMDRICANSRTGREKGLTGLVKTKATISAGDLGAPFLTRYGACTDKTTTSQVHRERKEKLPVEFGIPKESPALGVGWRDGVGFSP</sequence>
<name>A0A0P0VXZ3_ORYSJ</name>
<gene>
    <name evidence="1" type="ordered locus">Os03g0333750</name>
    <name evidence="1" type="ORF">OSNPB_030333750</name>
</gene>
<accession>A0A0P0VXZ3</accession>
<keyword evidence="2" id="KW-1185">Reference proteome</keyword>
<dbReference type="EMBL" id="AP014959">
    <property type="protein sequence ID" value="BAS84059.1"/>
    <property type="molecule type" value="Genomic_DNA"/>
</dbReference>
<reference evidence="1 2" key="3">
    <citation type="journal article" date="2013" name="Rice">
        <title>Improvement of the Oryza sativa Nipponbare reference genome using next generation sequence and optical map data.</title>
        <authorList>
            <person name="Kawahara Y."/>
            <person name="de la Bastide M."/>
            <person name="Hamilton J.P."/>
            <person name="Kanamori H."/>
            <person name="McCombie W.R."/>
            <person name="Ouyang S."/>
            <person name="Schwartz D.C."/>
            <person name="Tanaka T."/>
            <person name="Wu J."/>
            <person name="Zhou S."/>
            <person name="Childs K.L."/>
            <person name="Davidson R.M."/>
            <person name="Lin H."/>
            <person name="Quesada-Ocampo L."/>
            <person name="Vaillancourt B."/>
            <person name="Sakai H."/>
            <person name="Lee S.S."/>
            <person name="Kim J."/>
            <person name="Numa H."/>
            <person name="Itoh T."/>
            <person name="Buell C.R."/>
            <person name="Matsumoto T."/>
        </authorList>
    </citation>
    <scope>NUCLEOTIDE SEQUENCE [LARGE SCALE GENOMIC DNA]</scope>
    <source>
        <strain evidence="2">cv. Nipponbare</strain>
    </source>
</reference>
<reference evidence="2" key="1">
    <citation type="journal article" date="2005" name="Nature">
        <title>The map-based sequence of the rice genome.</title>
        <authorList>
            <consortium name="International rice genome sequencing project (IRGSP)"/>
            <person name="Matsumoto T."/>
            <person name="Wu J."/>
            <person name="Kanamori H."/>
            <person name="Katayose Y."/>
            <person name="Fujisawa M."/>
            <person name="Namiki N."/>
            <person name="Mizuno H."/>
            <person name="Yamamoto K."/>
            <person name="Antonio B.A."/>
            <person name="Baba T."/>
            <person name="Sakata K."/>
            <person name="Nagamura Y."/>
            <person name="Aoki H."/>
            <person name="Arikawa K."/>
            <person name="Arita K."/>
            <person name="Bito T."/>
            <person name="Chiden Y."/>
            <person name="Fujitsuka N."/>
            <person name="Fukunaka R."/>
            <person name="Hamada M."/>
            <person name="Harada C."/>
            <person name="Hayashi A."/>
            <person name="Hijishita S."/>
            <person name="Honda M."/>
            <person name="Hosokawa S."/>
            <person name="Ichikawa Y."/>
            <person name="Idonuma A."/>
            <person name="Iijima M."/>
            <person name="Ikeda M."/>
            <person name="Ikeno M."/>
            <person name="Ito K."/>
            <person name="Ito S."/>
            <person name="Ito T."/>
            <person name="Ito Y."/>
            <person name="Ito Y."/>
            <person name="Iwabuchi A."/>
            <person name="Kamiya K."/>
            <person name="Karasawa W."/>
            <person name="Kurita K."/>
            <person name="Katagiri S."/>
            <person name="Kikuta A."/>
            <person name="Kobayashi H."/>
            <person name="Kobayashi N."/>
            <person name="Machita K."/>
            <person name="Maehara T."/>
            <person name="Masukawa M."/>
            <person name="Mizubayashi T."/>
            <person name="Mukai Y."/>
            <person name="Nagasaki H."/>
            <person name="Nagata Y."/>
            <person name="Naito S."/>
            <person name="Nakashima M."/>
            <person name="Nakama Y."/>
            <person name="Nakamichi Y."/>
            <person name="Nakamura M."/>
            <person name="Meguro A."/>
            <person name="Negishi M."/>
            <person name="Ohta I."/>
            <person name="Ohta T."/>
            <person name="Okamoto M."/>
            <person name="Ono N."/>
            <person name="Saji S."/>
            <person name="Sakaguchi M."/>
            <person name="Sakai K."/>
            <person name="Shibata M."/>
            <person name="Shimokawa T."/>
            <person name="Song J."/>
            <person name="Takazaki Y."/>
            <person name="Terasawa K."/>
            <person name="Tsugane M."/>
            <person name="Tsuji K."/>
            <person name="Ueda S."/>
            <person name="Waki K."/>
            <person name="Yamagata H."/>
            <person name="Yamamoto M."/>
            <person name="Yamamoto S."/>
            <person name="Yamane H."/>
            <person name="Yoshiki S."/>
            <person name="Yoshihara R."/>
            <person name="Yukawa K."/>
            <person name="Zhong H."/>
            <person name="Yano M."/>
            <person name="Yuan Q."/>
            <person name="Ouyang S."/>
            <person name="Liu J."/>
            <person name="Jones K.M."/>
            <person name="Gansberger K."/>
            <person name="Moffat K."/>
            <person name="Hill J."/>
            <person name="Bera J."/>
            <person name="Fadrosh D."/>
            <person name="Jin S."/>
            <person name="Johri S."/>
            <person name="Kim M."/>
            <person name="Overton L."/>
            <person name="Reardon M."/>
            <person name="Tsitrin T."/>
            <person name="Vuong H."/>
            <person name="Weaver B."/>
            <person name="Ciecko A."/>
            <person name="Tallon L."/>
            <person name="Jackson J."/>
            <person name="Pai G."/>
            <person name="Aken S.V."/>
            <person name="Utterback T."/>
            <person name="Reidmuller S."/>
            <person name="Feldblyum T."/>
            <person name="Hsiao J."/>
            <person name="Zismann V."/>
            <person name="Iobst S."/>
            <person name="de Vazeille A.R."/>
            <person name="Buell C.R."/>
            <person name="Ying K."/>
            <person name="Li Y."/>
            <person name="Lu T."/>
            <person name="Huang Y."/>
            <person name="Zhao Q."/>
            <person name="Feng Q."/>
            <person name="Zhang L."/>
            <person name="Zhu J."/>
            <person name="Weng Q."/>
            <person name="Mu J."/>
            <person name="Lu Y."/>
            <person name="Fan D."/>
            <person name="Liu Y."/>
            <person name="Guan J."/>
            <person name="Zhang Y."/>
            <person name="Yu S."/>
            <person name="Liu X."/>
            <person name="Zhang Y."/>
            <person name="Hong G."/>
            <person name="Han B."/>
            <person name="Choisne N."/>
            <person name="Demange N."/>
            <person name="Orjeda G."/>
            <person name="Samain S."/>
            <person name="Cattolico L."/>
            <person name="Pelletier E."/>
            <person name="Couloux A."/>
            <person name="Segurens B."/>
            <person name="Wincker P."/>
            <person name="D'Hont A."/>
            <person name="Scarpelli C."/>
            <person name="Weissenbach J."/>
            <person name="Salanoubat M."/>
            <person name="Quetier F."/>
            <person name="Yu Y."/>
            <person name="Kim H.R."/>
            <person name="Rambo T."/>
            <person name="Currie J."/>
            <person name="Collura K."/>
            <person name="Luo M."/>
            <person name="Yang T."/>
            <person name="Ammiraju J.S.S."/>
            <person name="Engler F."/>
            <person name="Soderlund C."/>
            <person name="Wing R.A."/>
            <person name="Palmer L.E."/>
            <person name="de la Bastide M."/>
            <person name="Spiegel L."/>
            <person name="Nascimento L."/>
            <person name="Zutavern T."/>
            <person name="O'Shaughnessy A."/>
            <person name="Dike S."/>
            <person name="Dedhia N."/>
            <person name="Preston R."/>
            <person name="Balija V."/>
            <person name="McCombie W.R."/>
            <person name="Chow T."/>
            <person name="Chen H."/>
            <person name="Chung M."/>
            <person name="Chen C."/>
            <person name="Shaw J."/>
            <person name="Wu H."/>
            <person name="Hsiao K."/>
            <person name="Chao Y."/>
            <person name="Chu M."/>
            <person name="Cheng C."/>
            <person name="Hour A."/>
            <person name="Lee P."/>
            <person name="Lin S."/>
            <person name="Lin Y."/>
            <person name="Liou J."/>
            <person name="Liu S."/>
            <person name="Hsing Y."/>
            <person name="Raghuvanshi S."/>
            <person name="Mohanty A."/>
            <person name="Bharti A.K."/>
            <person name="Gaur A."/>
            <person name="Gupta V."/>
            <person name="Kumar D."/>
            <person name="Ravi V."/>
            <person name="Vij S."/>
            <person name="Kapur A."/>
            <person name="Khurana P."/>
            <person name="Khurana P."/>
            <person name="Khurana J.P."/>
            <person name="Tyagi A.K."/>
            <person name="Gaikwad K."/>
            <person name="Singh A."/>
            <person name="Dalal V."/>
            <person name="Srivastava S."/>
            <person name="Dixit A."/>
            <person name="Pal A.K."/>
            <person name="Ghazi I.A."/>
            <person name="Yadav M."/>
            <person name="Pandit A."/>
            <person name="Bhargava A."/>
            <person name="Sureshbabu K."/>
            <person name="Batra K."/>
            <person name="Sharma T.R."/>
            <person name="Mohapatra T."/>
            <person name="Singh N.K."/>
            <person name="Messing J."/>
            <person name="Nelson A.B."/>
            <person name="Fuks G."/>
            <person name="Kavchok S."/>
            <person name="Keizer G."/>
            <person name="Linton E."/>
            <person name="Llaca V."/>
            <person name="Song R."/>
            <person name="Tanyolac B."/>
            <person name="Young S."/>
            <person name="Ho-Il K."/>
            <person name="Hahn J.H."/>
            <person name="Sangsakoo G."/>
            <person name="Vanavichit A."/>
            <person name="de Mattos Luiz.A.T."/>
            <person name="Zimmer P.D."/>
            <person name="Malone G."/>
            <person name="Dellagostin O."/>
            <person name="de Oliveira A.C."/>
            <person name="Bevan M."/>
            <person name="Bancroft I."/>
            <person name="Minx P."/>
            <person name="Cordum H."/>
            <person name="Wilson R."/>
            <person name="Cheng Z."/>
            <person name="Jin W."/>
            <person name="Jiang J."/>
            <person name="Leong S.A."/>
            <person name="Iwama H."/>
            <person name="Gojobori T."/>
            <person name="Itoh T."/>
            <person name="Niimura Y."/>
            <person name="Fujii Y."/>
            <person name="Habara T."/>
            <person name="Sakai H."/>
            <person name="Sato Y."/>
            <person name="Wilson G."/>
            <person name="Kumar K."/>
            <person name="McCouch S."/>
            <person name="Juretic N."/>
            <person name="Hoen D."/>
            <person name="Wright S."/>
            <person name="Bruskiewich R."/>
            <person name="Bureau T."/>
            <person name="Miyao A."/>
            <person name="Hirochika H."/>
            <person name="Nishikawa T."/>
            <person name="Kadowaki K."/>
            <person name="Sugiura M."/>
            <person name="Burr B."/>
            <person name="Sasaki T."/>
        </authorList>
    </citation>
    <scope>NUCLEOTIDE SEQUENCE [LARGE SCALE GENOMIC DNA]</scope>
    <source>
        <strain evidence="2">cv. Nipponbare</strain>
    </source>
</reference>
<evidence type="ECO:0000313" key="1">
    <source>
        <dbReference type="EMBL" id="BAS84059.1"/>
    </source>
</evidence>
<dbReference type="InParanoid" id="A0A0P0VXZ3"/>
<dbReference type="PaxDb" id="39947-A0A0P0VXZ3"/>
<dbReference type="AlphaFoldDB" id="A0A0P0VXZ3"/>
<protein>
    <submittedName>
        <fullName evidence="1">Os03g0333750 protein</fullName>
    </submittedName>
</protein>
<proteinExistence type="predicted"/>
<evidence type="ECO:0000313" key="2">
    <source>
        <dbReference type="Proteomes" id="UP000059680"/>
    </source>
</evidence>
<organism evidence="1 2">
    <name type="scientific">Oryza sativa subsp. japonica</name>
    <name type="common">Rice</name>
    <dbReference type="NCBI Taxonomy" id="39947"/>
    <lineage>
        <taxon>Eukaryota</taxon>
        <taxon>Viridiplantae</taxon>
        <taxon>Streptophyta</taxon>
        <taxon>Embryophyta</taxon>
        <taxon>Tracheophyta</taxon>
        <taxon>Spermatophyta</taxon>
        <taxon>Magnoliopsida</taxon>
        <taxon>Liliopsida</taxon>
        <taxon>Poales</taxon>
        <taxon>Poaceae</taxon>
        <taxon>BOP clade</taxon>
        <taxon>Oryzoideae</taxon>
        <taxon>Oryzeae</taxon>
        <taxon>Oryzinae</taxon>
        <taxon>Oryza</taxon>
        <taxon>Oryza sativa</taxon>
    </lineage>
</organism>
<reference evidence="1 2" key="2">
    <citation type="journal article" date="2013" name="Plant Cell Physiol.">
        <title>Rice Annotation Project Database (RAP-DB): an integrative and interactive database for rice genomics.</title>
        <authorList>
            <person name="Sakai H."/>
            <person name="Lee S.S."/>
            <person name="Tanaka T."/>
            <person name="Numa H."/>
            <person name="Kim J."/>
            <person name="Kawahara Y."/>
            <person name="Wakimoto H."/>
            <person name="Yang C.C."/>
            <person name="Iwamoto M."/>
            <person name="Abe T."/>
            <person name="Yamada Y."/>
            <person name="Muto A."/>
            <person name="Inokuchi H."/>
            <person name="Ikemura T."/>
            <person name="Matsumoto T."/>
            <person name="Sasaki T."/>
            <person name="Itoh T."/>
        </authorList>
    </citation>
    <scope>NUCLEOTIDE SEQUENCE [LARGE SCALE GENOMIC DNA]</scope>
    <source>
        <strain evidence="2">cv. Nipponbare</strain>
    </source>
</reference>
<dbReference type="Proteomes" id="UP000059680">
    <property type="component" value="Chromosome 3"/>
</dbReference>